<protein>
    <submittedName>
        <fullName evidence="1">Uncharacterized protein</fullName>
    </submittedName>
</protein>
<organism evidence="1 2">
    <name type="scientific">Dactylosporangium cerinum</name>
    <dbReference type="NCBI Taxonomy" id="1434730"/>
    <lineage>
        <taxon>Bacteria</taxon>
        <taxon>Bacillati</taxon>
        <taxon>Actinomycetota</taxon>
        <taxon>Actinomycetes</taxon>
        <taxon>Micromonosporales</taxon>
        <taxon>Micromonosporaceae</taxon>
        <taxon>Dactylosporangium</taxon>
    </lineage>
</organism>
<sequence length="87" mass="9749">MAEQAAVFSHELGRPVEYVDLSVERWRQLLSQVDGVSAYLIEHLSRVAETHQLGEQDMVTDVVETIGGAPPTSLATFIHENRALFER</sequence>
<evidence type="ECO:0000313" key="2">
    <source>
        <dbReference type="Proteomes" id="UP001595912"/>
    </source>
</evidence>
<dbReference type="Gene3D" id="3.90.25.10">
    <property type="entry name" value="UDP-galactose 4-epimerase, domain 1"/>
    <property type="match status" value="1"/>
</dbReference>
<dbReference type="EMBL" id="JBHSIU010000112">
    <property type="protein sequence ID" value="MFC5007104.1"/>
    <property type="molecule type" value="Genomic_DNA"/>
</dbReference>
<gene>
    <name evidence="1" type="ORF">ACFPIJ_56035</name>
</gene>
<evidence type="ECO:0000313" key="1">
    <source>
        <dbReference type="EMBL" id="MFC5007104.1"/>
    </source>
</evidence>
<name>A0ABV9WIN2_9ACTN</name>
<dbReference type="Proteomes" id="UP001595912">
    <property type="component" value="Unassembled WGS sequence"/>
</dbReference>
<keyword evidence="2" id="KW-1185">Reference proteome</keyword>
<accession>A0ABV9WIN2</accession>
<reference evidence="2" key="1">
    <citation type="journal article" date="2019" name="Int. J. Syst. Evol. Microbiol.">
        <title>The Global Catalogue of Microorganisms (GCM) 10K type strain sequencing project: providing services to taxonomists for standard genome sequencing and annotation.</title>
        <authorList>
            <consortium name="The Broad Institute Genomics Platform"/>
            <consortium name="The Broad Institute Genome Sequencing Center for Infectious Disease"/>
            <person name="Wu L."/>
            <person name="Ma J."/>
        </authorList>
    </citation>
    <scope>NUCLEOTIDE SEQUENCE [LARGE SCALE GENOMIC DNA]</scope>
    <source>
        <strain evidence="2">CGMCC 4.7152</strain>
    </source>
</reference>
<comment type="caution">
    <text evidence="1">The sequence shown here is derived from an EMBL/GenBank/DDBJ whole genome shotgun (WGS) entry which is preliminary data.</text>
</comment>
<dbReference type="RefSeq" id="WP_380127754.1">
    <property type="nucleotide sequence ID" value="NZ_JBHSIU010000112.1"/>
</dbReference>
<proteinExistence type="predicted"/>